<reference evidence="2 3" key="1">
    <citation type="submission" date="2019-06" db="EMBL/GenBank/DDBJ databases">
        <title>Genomics analysis of Aphanomyces spp. identifies a new class of oomycete effector associated with host adaptation.</title>
        <authorList>
            <person name="Gaulin E."/>
        </authorList>
    </citation>
    <scope>NUCLEOTIDE SEQUENCE [LARGE SCALE GENOMIC DNA]</scope>
    <source>
        <strain evidence="2 3">E</strain>
    </source>
</reference>
<dbReference type="InterPro" id="IPR001763">
    <property type="entry name" value="Rhodanese-like_dom"/>
</dbReference>
<dbReference type="SUPFAM" id="SSF52821">
    <property type="entry name" value="Rhodanese/Cell cycle control phosphatase"/>
    <property type="match status" value="1"/>
</dbReference>
<feature type="non-terminal residue" evidence="2">
    <location>
        <position position="101"/>
    </location>
</feature>
<dbReference type="PROSITE" id="PS50206">
    <property type="entry name" value="RHODANESE_3"/>
    <property type="match status" value="1"/>
</dbReference>
<proteinExistence type="predicted"/>
<evidence type="ECO:0000313" key="3">
    <source>
        <dbReference type="Proteomes" id="UP000469452"/>
    </source>
</evidence>
<dbReference type="EMBL" id="VJMI01014409">
    <property type="protein sequence ID" value="KAF0742928.1"/>
    <property type="molecule type" value="Genomic_DNA"/>
</dbReference>
<evidence type="ECO:0000313" key="2">
    <source>
        <dbReference type="EMBL" id="KAF0742928.1"/>
    </source>
</evidence>
<dbReference type="InterPro" id="IPR036873">
    <property type="entry name" value="Rhodanese-like_dom_sf"/>
</dbReference>
<dbReference type="AlphaFoldDB" id="A0A6A5AEU7"/>
<organism evidence="2 3">
    <name type="scientific">Aphanomyces astaci</name>
    <name type="common">Crayfish plague agent</name>
    <dbReference type="NCBI Taxonomy" id="112090"/>
    <lineage>
        <taxon>Eukaryota</taxon>
        <taxon>Sar</taxon>
        <taxon>Stramenopiles</taxon>
        <taxon>Oomycota</taxon>
        <taxon>Saprolegniomycetes</taxon>
        <taxon>Saprolegniales</taxon>
        <taxon>Verrucalvaceae</taxon>
        <taxon>Aphanomyces</taxon>
    </lineage>
</organism>
<dbReference type="Gene3D" id="3.40.250.10">
    <property type="entry name" value="Rhodanese-like domain"/>
    <property type="match status" value="1"/>
</dbReference>
<gene>
    <name evidence="2" type="ORF">AaE_008587</name>
</gene>
<sequence>MHLRRVVTLSRSSILGRRWNHSLVSPEWVVDTTTKLSVLDCGSLDGYHRGHVPNALHFGLPSKDPKDPFHIISENYYRSYLEKLPVDEDTTLVFYDDSNHL</sequence>
<accession>A0A6A5AEU7</accession>
<name>A0A6A5AEU7_APHAT</name>
<dbReference type="Pfam" id="PF00581">
    <property type="entry name" value="Rhodanese"/>
    <property type="match status" value="1"/>
</dbReference>
<feature type="domain" description="Rhodanese" evidence="1">
    <location>
        <begin position="38"/>
        <end position="98"/>
    </location>
</feature>
<dbReference type="Proteomes" id="UP000469452">
    <property type="component" value="Unassembled WGS sequence"/>
</dbReference>
<comment type="caution">
    <text evidence="2">The sequence shown here is derived from an EMBL/GenBank/DDBJ whole genome shotgun (WGS) entry which is preliminary data.</text>
</comment>
<dbReference type="VEuPathDB" id="FungiDB:H257_13299"/>
<protein>
    <recommendedName>
        <fullName evidence="1">Rhodanese domain-containing protein</fullName>
    </recommendedName>
</protein>
<evidence type="ECO:0000259" key="1">
    <source>
        <dbReference type="PROSITE" id="PS50206"/>
    </source>
</evidence>